<feature type="region of interest" description="Disordered" evidence="2">
    <location>
        <begin position="54"/>
        <end position="73"/>
    </location>
</feature>
<dbReference type="InterPro" id="IPR051831">
    <property type="entry name" value="Bromodomain_contain_prot"/>
</dbReference>
<protein>
    <recommendedName>
        <fullName evidence="5">Bromo domain-containing protein</fullName>
    </recommendedName>
</protein>
<feature type="region of interest" description="Disordered" evidence="2">
    <location>
        <begin position="94"/>
        <end position="175"/>
    </location>
</feature>
<evidence type="ECO:0000256" key="2">
    <source>
        <dbReference type="SAM" id="MobiDB-lite"/>
    </source>
</evidence>
<sequence>MNCLQHDAFLITENAVHFNSTATIYIRQALAIEELAKKVFHVLKSSPDDFELEFSETRQRSGRRAQGEAGWTSSSEIARKRLLGCFQMHESQAPLASTSSQLAPRPLSNVFTSPPSQDKPHEHPSAMKNTGEKGSLSDEMGIQGPTVGRKVQCNEIHGNQRNEIQLDSSLKAHHT</sequence>
<proteinExistence type="predicted"/>
<dbReference type="AlphaFoldDB" id="A0A498IIQ5"/>
<evidence type="ECO:0000256" key="1">
    <source>
        <dbReference type="ARBA" id="ARBA00023117"/>
    </source>
</evidence>
<dbReference type="SUPFAM" id="SSF47370">
    <property type="entry name" value="Bromodomain"/>
    <property type="match status" value="1"/>
</dbReference>
<gene>
    <name evidence="3" type="ORF">DVH24_036385</name>
</gene>
<keyword evidence="1" id="KW-0103">Bromodomain</keyword>
<keyword evidence="4" id="KW-1185">Reference proteome</keyword>
<organism evidence="3 4">
    <name type="scientific">Malus domestica</name>
    <name type="common">Apple</name>
    <name type="synonym">Pyrus malus</name>
    <dbReference type="NCBI Taxonomy" id="3750"/>
    <lineage>
        <taxon>Eukaryota</taxon>
        <taxon>Viridiplantae</taxon>
        <taxon>Streptophyta</taxon>
        <taxon>Embryophyta</taxon>
        <taxon>Tracheophyta</taxon>
        <taxon>Spermatophyta</taxon>
        <taxon>Magnoliopsida</taxon>
        <taxon>eudicotyledons</taxon>
        <taxon>Gunneridae</taxon>
        <taxon>Pentapetalae</taxon>
        <taxon>rosids</taxon>
        <taxon>fabids</taxon>
        <taxon>Rosales</taxon>
        <taxon>Rosaceae</taxon>
        <taxon>Amygdaloideae</taxon>
        <taxon>Maleae</taxon>
        <taxon>Malus</taxon>
    </lineage>
</organism>
<name>A0A498IIQ5_MALDO</name>
<evidence type="ECO:0000313" key="3">
    <source>
        <dbReference type="EMBL" id="RXH82044.1"/>
    </source>
</evidence>
<accession>A0A498IIQ5</accession>
<feature type="compositionally biased region" description="Polar residues" evidence="2">
    <location>
        <begin position="157"/>
        <end position="168"/>
    </location>
</feature>
<dbReference type="STRING" id="3750.A0A498IIQ5"/>
<reference evidence="3 4" key="1">
    <citation type="submission" date="2018-10" db="EMBL/GenBank/DDBJ databases">
        <title>A high-quality apple genome assembly.</title>
        <authorList>
            <person name="Hu J."/>
        </authorList>
    </citation>
    <scope>NUCLEOTIDE SEQUENCE [LARGE SCALE GENOMIC DNA]</scope>
    <source>
        <strain evidence="4">cv. HFTH1</strain>
        <tissue evidence="3">Young leaf</tissue>
    </source>
</reference>
<dbReference type="InterPro" id="IPR036427">
    <property type="entry name" value="Bromodomain-like_sf"/>
</dbReference>
<evidence type="ECO:0008006" key="5">
    <source>
        <dbReference type="Google" id="ProtNLM"/>
    </source>
</evidence>
<dbReference type="EMBL" id="RDQH01000338">
    <property type="protein sequence ID" value="RXH82044.1"/>
    <property type="molecule type" value="Genomic_DNA"/>
</dbReference>
<dbReference type="PANTHER" id="PTHR22881">
    <property type="entry name" value="BROMODOMAIN CONTAINING PROTEIN"/>
    <property type="match status" value="1"/>
</dbReference>
<dbReference type="Proteomes" id="UP000290289">
    <property type="component" value="Chromosome 12"/>
</dbReference>
<comment type="caution">
    <text evidence="3">The sequence shown here is derived from an EMBL/GenBank/DDBJ whole genome shotgun (WGS) entry which is preliminary data.</text>
</comment>
<dbReference type="PANTHER" id="PTHR22881:SF26">
    <property type="entry name" value="BROMODOMAIN CONTAINING PROTEIN, EXPRESSED"/>
    <property type="match status" value="1"/>
</dbReference>
<evidence type="ECO:0000313" key="4">
    <source>
        <dbReference type="Proteomes" id="UP000290289"/>
    </source>
</evidence>